<organism evidence="2 3">
    <name type="scientific">Besnoitia besnoiti</name>
    <name type="common">Apicomplexan protozoan</name>
    <dbReference type="NCBI Taxonomy" id="94643"/>
    <lineage>
        <taxon>Eukaryota</taxon>
        <taxon>Sar</taxon>
        <taxon>Alveolata</taxon>
        <taxon>Apicomplexa</taxon>
        <taxon>Conoidasida</taxon>
        <taxon>Coccidia</taxon>
        <taxon>Eucoccidiorida</taxon>
        <taxon>Eimeriorina</taxon>
        <taxon>Sarcocystidae</taxon>
        <taxon>Besnoitia</taxon>
    </lineage>
</organism>
<dbReference type="EMBL" id="NWUJ01000010">
    <property type="protein sequence ID" value="PFH32828.1"/>
    <property type="molecule type" value="Genomic_DNA"/>
</dbReference>
<dbReference type="KEGG" id="bbes:BESB_014410"/>
<dbReference type="OrthoDB" id="10675049at2759"/>
<dbReference type="AlphaFoldDB" id="A0A2A9M2W5"/>
<name>A0A2A9M2W5_BESBE</name>
<accession>A0A2A9M2W5</accession>
<dbReference type="GeneID" id="40306502"/>
<evidence type="ECO:0000256" key="1">
    <source>
        <dbReference type="SAM" id="MobiDB-lite"/>
    </source>
</evidence>
<feature type="compositionally biased region" description="Basic and acidic residues" evidence="1">
    <location>
        <begin position="385"/>
        <end position="397"/>
    </location>
</feature>
<dbReference type="VEuPathDB" id="ToxoDB:BESB_014410"/>
<evidence type="ECO:0000313" key="2">
    <source>
        <dbReference type="EMBL" id="PFH32828.1"/>
    </source>
</evidence>
<protein>
    <submittedName>
        <fullName evidence="2">Uncharacterized protein</fullName>
    </submittedName>
</protein>
<keyword evidence="3" id="KW-1185">Reference proteome</keyword>
<feature type="region of interest" description="Disordered" evidence="1">
    <location>
        <begin position="381"/>
        <end position="405"/>
    </location>
</feature>
<feature type="region of interest" description="Disordered" evidence="1">
    <location>
        <begin position="316"/>
        <end position="338"/>
    </location>
</feature>
<feature type="region of interest" description="Disordered" evidence="1">
    <location>
        <begin position="119"/>
        <end position="172"/>
    </location>
</feature>
<comment type="caution">
    <text evidence="2">The sequence shown here is derived from an EMBL/GenBank/DDBJ whole genome shotgun (WGS) entry which is preliminary data.</text>
</comment>
<dbReference type="RefSeq" id="XP_029216837.1">
    <property type="nucleotide sequence ID" value="XM_029360170.1"/>
</dbReference>
<reference evidence="2 3" key="1">
    <citation type="submission" date="2017-09" db="EMBL/GenBank/DDBJ databases">
        <title>Genome sequencing of Besnoitia besnoiti strain Bb-Ger1.</title>
        <authorList>
            <person name="Schares G."/>
            <person name="Venepally P."/>
            <person name="Lorenzi H.A."/>
        </authorList>
    </citation>
    <scope>NUCLEOTIDE SEQUENCE [LARGE SCALE GENOMIC DNA]</scope>
    <source>
        <strain evidence="2 3">Bb-Ger1</strain>
    </source>
</reference>
<sequence>MDVAKAYKTSQPQPCHHEQAYNRVIDNEALHYRHPYGARALPRLIGQLQRAKTIGPAKVLEALSAIKGILSDQEDKWKALNYDIVAAAAPLLDFNTEHPFESKFLGARLRRQPVTALSSESTCLREPSGHAEAAANRATSNGKSRRRPDNEQSGIPATTVGNCDSGETAEADSAISAEPFQKRVTDEASGDFYNDIRFGKTCSIAGHENPHLRIGVACCSGACPRRSSCGDFLIQAAAADVIGGATLLPAGRKAAKESGAIERLGQKVLVTQSELVRPSGSASLQLLKFSVVSPSEWLWETIARLLGKSWTPVKERRDSSASFARPTKEEKQPPPPGYRLLVSVQQRKRPSYFERQFVLSPLYGPSSITDVVGKIRAALAEEDDEKRTSDEAKDTQHKSLLQDLTAQRRKLEESIDLNRGCWMADHQQCSTAGGIPEGADEESSNKSPKYDESETAAAKCDSQRDGKPQNSTVTEDIAVLAFLHGPGESTNGAPPTVAEGEVSAPYSAATYQEEALQPEDQQFMDALLRLHNTKAFSNGGLKHGMCCCRTCLRSDARRGEIQTVSLQSEPGSLHVKQRYAFASIETLRCAHAFSAPPKANLVAV</sequence>
<gene>
    <name evidence="2" type="ORF">BESB_014410</name>
</gene>
<feature type="compositionally biased region" description="Polar residues" evidence="1">
    <location>
        <begin position="151"/>
        <end position="162"/>
    </location>
</feature>
<dbReference type="Proteomes" id="UP000224006">
    <property type="component" value="Chromosome IX"/>
</dbReference>
<evidence type="ECO:0000313" key="3">
    <source>
        <dbReference type="Proteomes" id="UP000224006"/>
    </source>
</evidence>
<feature type="region of interest" description="Disordered" evidence="1">
    <location>
        <begin position="432"/>
        <end position="471"/>
    </location>
</feature>
<proteinExistence type="predicted"/>